<dbReference type="KEGG" id="noy:EXE57_11590"/>
<dbReference type="GO" id="GO:0006635">
    <property type="term" value="P:fatty acid beta-oxidation"/>
    <property type="evidence" value="ECO:0007669"/>
    <property type="project" value="TreeGrafter"/>
</dbReference>
<dbReference type="GO" id="GO:0004300">
    <property type="term" value="F:enoyl-CoA hydratase activity"/>
    <property type="evidence" value="ECO:0007669"/>
    <property type="project" value="UniProtKB-EC"/>
</dbReference>
<evidence type="ECO:0000313" key="3">
    <source>
        <dbReference type="EMBL" id="QBR92848.1"/>
    </source>
</evidence>
<evidence type="ECO:0000313" key="4">
    <source>
        <dbReference type="Proteomes" id="UP000294894"/>
    </source>
</evidence>
<dbReference type="EMBL" id="CP038267">
    <property type="protein sequence ID" value="QBR92848.1"/>
    <property type="molecule type" value="Genomic_DNA"/>
</dbReference>
<dbReference type="InterPro" id="IPR001753">
    <property type="entry name" value="Enoyl-CoA_hydra/iso"/>
</dbReference>
<proteinExistence type="inferred from homology"/>
<keyword evidence="3" id="KW-0456">Lyase</keyword>
<keyword evidence="4" id="KW-1185">Reference proteome</keyword>
<dbReference type="OrthoDB" id="4608673at2"/>
<dbReference type="SUPFAM" id="SSF52096">
    <property type="entry name" value="ClpP/crotonase"/>
    <property type="match status" value="1"/>
</dbReference>
<dbReference type="InterPro" id="IPR029045">
    <property type="entry name" value="ClpP/crotonase-like_dom_sf"/>
</dbReference>
<gene>
    <name evidence="3" type="ORF">EXE57_11590</name>
</gene>
<organism evidence="3 4">
    <name type="scientific">Nocardioides euryhalodurans</name>
    <dbReference type="NCBI Taxonomy" id="2518370"/>
    <lineage>
        <taxon>Bacteria</taxon>
        <taxon>Bacillati</taxon>
        <taxon>Actinomycetota</taxon>
        <taxon>Actinomycetes</taxon>
        <taxon>Propionibacteriales</taxon>
        <taxon>Nocardioidaceae</taxon>
        <taxon>Nocardioides</taxon>
    </lineage>
</organism>
<dbReference type="CDD" id="cd06558">
    <property type="entry name" value="crotonase-like"/>
    <property type="match status" value="1"/>
</dbReference>
<dbReference type="Pfam" id="PF00378">
    <property type="entry name" value="ECH_1"/>
    <property type="match status" value="1"/>
</dbReference>
<dbReference type="InterPro" id="IPR018376">
    <property type="entry name" value="Enoyl-CoA_hyd/isom_CS"/>
</dbReference>
<dbReference type="PROSITE" id="PS00166">
    <property type="entry name" value="ENOYL_COA_HYDRATASE"/>
    <property type="match status" value="1"/>
</dbReference>
<dbReference type="NCBIfam" id="NF004796">
    <property type="entry name" value="PRK06144.1"/>
    <property type="match status" value="1"/>
</dbReference>
<dbReference type="PANTHER" id="PTHR11941:SF54">
    <property type="entry name" value="ENOYL-COA HYDRATASE, MITOCHONDRIAL"/>
    <property type="match status" value="1"/>
</dbReference>
<name>A0A4P7GL45_9ACTN</name>
<sequence>MSDQLLTERRGDILLVTFNRPEAHNAMTWEMYDGLVAACEAADADDEVRSMVLHGAGGKAFIAGTDIAQFREFSSGADGVAYEERIAAVTDRLERVRKPTVAAIDGYCIGGGLVIASVCDLRIATTTAKFGAPIARTLGNCLSMNTYSLLVHHLGPARTLDMLLRGRSIDAASALAAGFVSEVCESDELDARVTETTDVLASHAPLTMWATKEAVRRLRTASIPDGDDIVSTVFGSEDFRHGVASFMAKQKPTWSGR</sequence>
<dbReference type="Proteomes" id="UP000294894">
    <property type="component" value="Chromosome"/>
</dbReference>
<evidence type="ECO:0000256" key="2">
    <source>
        <dbReference type="RuleBase" id="RU003707"/>
    </source>
</evidence>
<dbReference type="EC" id="4.2.1.17" evidence="3"/>
<evidence type="ECO:0000256" key="1">
    <source>
        <dbReference type="ARBA" id="ARBA00005254"/>
    </source>
</evidence>
<protein>
    <submittedName>
        <fullName evidence="3">Enoyl-CoA hydratase</fullName>
        <ecNumber evidence="3">4.2.1.17</ecNumber>
    </submittedName>
</protein>
<accession>A0A4P7GL45</accession>
<comment type="similarity">
    <text evidence="1 2">Belongs to the enoyl-CoA hydratase/isomerase family.</text>
</comment>
<reference evidence="3 4" key="1">
    <citation type="submission" date="2019-03" db="EMBL/GenBank/DDBJ databases">
        <title>Three New Species of Nocardioides, Nocardioides euryhalodurans sp. nov., Nocardioides seonyuensis sp. nov. and Nocardioides eburneoflavus sp. nov., Iolated from Soil.</title>
        <authorList>
            <person name="Roh S.G."/>
            <person name="Lee C."/>
            <person name="Kim M.-K."/>
            <person name="Kim S.B."/>
        </authorList>
    </citation>
    <scope>NUCLEOTIDE SEQUENCE [LARGE SCALE GENOMIC DNA]</scope>
    <source>
        <strain evidence="3 4">MMS17-SY117</strain>
    </source>
</reference>
<dbReference type="PANTHER" id="PTHR11941">
    <property type="entry name" value="ENOYL-COA HYDRATASE-RELATED"/>
    <property type="match status" value="1"/>
</dbReference>
<dbReference type="AlphaFoldDB" id="A0A4P7GL45"/>
<dbReference type="RefSeq" id="WP_135077673.1">
    <property type="nucleotide sequence ID" value="NZ_CP038267.1"/>
</dbReference>
<dbReference type="Gene3D" id="3.90.226.10">
    <property type="entry name" value="2-enoyl-CoA Hydratase, Chain A, domain 1"/>
    <property type="match status" value="1"/>
</dbReference>